<feature type="domain" description="Glutamine amidotransferase" evidence="11">
    <location>
        <begin position="6"/>
        <end position="203"/>
    </location>
</feature>
<evidence type="ECO:0000256" key="4">
    <source>
        <dbReference type="ARBA" id="ARBA00022801"/>
    </source>
</evidence>
<evidence type="ECO:0000313" key="13">
    <source>
        <dbReference type="Proteomes" id="UP001595607"/>
    </source>
</evidence>
<dbReference type="PROSITE" id="PS51273">
    <property type="entry name" value="GATASE_TYPE_1"/>
    <property type="match status" value="1"/>
</dbReference>
<keyword evidence="3 10" id="KW-0028">Amino-acid biosynthesis</keyword>
<evidence type="ECO:0000256" key="9">
    <source>
        <dbReference type="ARBA" id="ARBA00049534"/>
    </source>
</evidence>
<dbReference type="NCBIfam" id="TIGR01855">
    <property type="entry name" value="IMP_synth_hisH"/>
    <property type="match status" value="1"/>
</dbReference>
<dbReference type="PANTHER" id="PTHR42701:SF1">
    <property type="entry name" value="IMIDAZOLE GLYCEROL PHOSPHATE SYNTHASE SUBUNIT HISH"/>
    <property type="match status" value="1"/>
</dbReference>
<evidence type="ECO:0000256" key="3">
    <source>
        <dbReference type="ARBA" id="ARBA00022605"/>
    </source>
</evidence>
<gene>
    <name evidence="10 12" type="primary">hisH</name>
    <name evidence="12" type="ORF">ACFONP_11165</name>
</gene>
<comment type="catalytic activity">
    <reaction evidence="8 10">
        <text>5-[(5-phospho-1-deoxy-D-ribulos-1-ylimino)methylamino]-1-(5-phospho-beta-D-ribosyl)imidazole-4-carboxamide + L-glutamine = D-erythro-1-(imidazol-4-yl)glycerol 3-phosphate + 5-amino-1-(5-phospho-beta-D-ribosyl)imidazole-4-carboxamide + L-glutamate + H(+)</text>
        <dbReference type="Rhea" id="RHEA:24793"/>
        <dbReference type="ChEBI" id="CHEBI:15378"/>
        <dbReference type="ChEBI" id="CHEBI:29985"/>
        <dbReference type="ChEBI" id="CHEBI:58278"/>
        <dbReference type="ChEBI" id="CHEBI:58359"/>
        <dbReference type="ChEBI" id="CHEBI:58475"/>
        <dbReference type="ChEBI" id="CHEBI:58525"/>
        <dbReference type="EC" id="4.3.2.10"/>
    </reaction>
</comment>
<proteinExistence type="inferred from homology"/>
<keyword evidence="6 10" id="KW-0368">Histidine biosynthesis</keyword>
<dbReference type="PANTHER" id="PTHR42701">
    <property type="entry name" value="IMIDAZOLE GLYCEROL PHOSPHATE SYNTHASE SUBUNIT HISH"/>
    <property type="match status" value="1"/>
</dbReference>
<evidence type="ECO:0000256" key="10">
    <source>
        <dbReference type="HAMAP-Rule" id="MF_00278"/>
    </source>
</evidence>
<comment type="pathway">
    <text evidence="1 10">Amino-acid biosynthesis; L-histidine biosynthesis; L-histidine from 5-phospho-alpha-D-ribose 1-diphosphate: step 5/9.</text>
</comment>
<accession>A0ABV7MEF2</accession>
<keyword evidence="10" id="KW-0963">Cytoplasm</keyword>
<comment type="subcellular location">
    <subcellularLocation>
        <location evidence="10">Cytoplasm</location>
    </subcellularLocation>
</comment>
<feature type="active site" description="Nucleophile" evidence="10">
    <location>
        <position position="87"/>
    </location>
</feature>
<reference evidence="13" key="1">
    <citation type="journal article" date="2019" name="Int. J. Syst. Evol. Microbiol.">
        <title>The Global Catalogue of Microorganisms (GCM) 10K type strain sequencing project: providing services to taxonomists for standard genome sequencing and annotation.</title>
        <authorList>
            <consortium name="The Broad Institute Genomics Platform"/>
            <consortium name="The Broad Institute Genome Sequencing Center for Infectious Disease"/>
            <person name="Wu L."/>
            <person name="Ma J."/>
        </authorList>
    </citation>
    <scope>NUCLEOTIDE SEQUENCE [LARGE SCALE GENOMIC DNA]</scope>
    <source>
        <strain evidence="13">KCTC 22245</strain>
    </source>
</reference>
<evidence type="ECO:0000259" key="11">
    <source>
        <dbReference type="Pfam" id="PF00117"/>
    </source>
</evidence>
<evidence type="ECO:0000256" key="5">
    <source>
        <dbReference type="ARBA" id="ARBA00022962"/>
    </source>
</evidence>
<dbReference type="Gene3D" id="3.40.50.880">
    <property type="match status" value="1"/>
</dbReference>
<comment type="catalytic activity">
    <reaction evidence="9 10">
        <text>L-glutamine + H2O = L-glutamate + NH4(+)</text>
        <dbReference type="Rhea" id="RHEA:15889"/>
        <dbReference type="ChEBI" id="CHEBI:15377"/>
        <dbReference type="ChEBI" id="CHEBI:28938"/>
        <dbReference type="ChEBI" id="CHEBI:29985"/>
        <dbReference type="ChEBI" id="CHEBI:58359"/>
        <dbReference type="EC" id="3.5.1.2"/>
    </reaction>
</comment>
<dbReference type="CDD" id="cd01748">
    <property type="entry name" value="GATase1_IGP_Synthase"/>
    <property type="match status" value="1"/>
</dbReference>
<evidence type="ECO:0000256" key="2">
    <source>
        <dbReference type="ARBA" id="ARBA00011152"/>
    </source>
</evidence>
<keyword evidence="4 10" id="KW-0378">Hydrolase</keyword>
<dbReference type="InterPro" id="IPR017926">
    <property type="entry name" value="GATASE"/>
</dbReference>
<dbReference type="InterPro" id="IPR029062">
    <property type="entry name" value="Class_I_gatase-like"/>
</dbReference>
<dbReference type="RefSeq" id="WP_189575723.1">
    <property type="nucleotide sequence ID" value="NZ_BMXU01000002.1"/>
</dbReference>
<dbReference type="Proteomes" id="UP001595607">
    <property type="component" value="Unassembled WGS sequence"/>
</dbReference>
<dbReference type="EMBL" id="JBHRVA010000003">
    <property type="protein sequence ID" value="MFC3303292.1"/>
    <property type="molecule type" value="Genomic_DNA"/>
</dbReference>
<dbReference type="HAMAP" id="MF_00278">
    <property type="entry name" value="HisH"/>
    <property type="match status" value="1"/>
</dbReference>
<evidence type="ECO:0000256" key="1">
    <source>
        <dbReference type="ARBA" id="ARBA00005091"/>
    </source>
</evidence>
<comment type="function">
    <text evidence="10">IGPS catalyzes the conversion of PRFAR and glutamine to IGP, AICAR and glutamate. The HisH subunit catalyzes the hydrolysis of glutamine to glutamate and ammonia as part of the synthesis of IGP and AICAR. The resulting ammonia molecule is channeled to the active site of HisF.</text>
</comment>
<evidence type="ECO:0000256" key="7">
    <source>
        <dbReference type="ARBA" id="ARBA00023239"/>
    </source>
</evidence>
<organism evidence="12 13">
    <name type="scientific">Parvularcula lutaonensis</name>
    <dbReference type="NCBI Taxonomy" id="491923"/>
    <lineage>
        <taxon>Bacteria</taxon>
        <taxon>Pseudomonadati</taxon>
        <taxon>Pseudomonadota</taxon>
        <taxon>Alphaproteobacteria</taxon>
        <taxon>Parvularculales</taxon>
        <taxon>Parvularculaceae</taxon>
        <taxon>Parvularcula</taxon>
    </lineage>
</organism>
<evidence type="ECO:0000256" key="6">
    <source>
        <dbReference type="ARBA" id="ARBA00023102"/>
    </source>
</evidence>
<feature type="active site" evidence="10">
    <location>
        <position position="187"/>
    </location>
</feature>
<dbReference type="EC" id="3.5.1.2" evidence="10"/>
<comment type="subunit">
    <text evidence="2 10">Heterodimer of HisH and HisF.</text>
</comment>
<protein>
    <recommendedName>
        <fullName evidence="10">Imidazole glycerol phosphate synthase subunit HisH</fullName>
        <ecNumber evidence="10">4.3.2.10</ecNumber>
    </recommendedName>
    <alternativeName>
        <fullName evidence="10">IGP synthase glutaminase subunit</fullName>
        <ecNumber evidence="10">3.5.1.2</ecNumber>
    </alternativeName>
    <alternativeName>
        <fullName evidence="10">IGP synthase subunit HisH</fullName>
    </alternativeName>
    <alternativeName>
        <fullName evidence="10">ImGP synthase subunit HisH</fullName>
        <shortName evidence="10">IGPS subunit HisH</shortName>
    </alternativeName>
</protein>
<keyword evidence="5 10" id="KW-0315">Glutamine amidotransferase</keyword>
<name>A0ABV7MEF2_9PROT</name>
<dbReference type="Pfam" id="PF00117">
    <property type="entry name" value="GATase"/>
    <property type="match status" value="1"/>
</dbReference>
<dbReference type="SUPFAM" id="SSF52317">
    <property type="entry name" value="Class I glutamine amidotransferase-like"/>
    <property type="match status" value="1"/>
</dbReference>
<dbReference type="PIRSF" id="PIRSF000495">
    <property type="entry name" value="Amidotransf_hisH"/>
    <property type="match status" value="1"/>
</dbReference>
<dbReference type="EC" id="4.3.2.10" evidence="10"/>
<evidence type="ECO:0000256" key="8">
    <source>
        <dbReference type="ARBA" id="ARBA00047838"/>
    </source>
</evidence>
<feature type="active site" evidence="10">
    <location>
        <position position="189"/>
    </location>
</feature>
<keyword evidence="7 10" id="KW-0456">Lyase</keyword>
<dbReference type="InterPro" id="IPR010139">
    <property type="entry name" value="Imidazole-glycPsynth_HisH"/>
</dbReference>
<comment type="caution">
    <text evidence="12">The sequence shown here is derived from an EMBL/GenBank/DDBJ whole genome shotgun (WGS) entry which is preliminary data.</text>
</comment>
<evidence type="ECO:0000313" key="12">
    <source>
        <dbReference type="EMBL" id="MFC3303292.1"/>
    </source>
</evidence>
<dbReference type="GO" id="GO:0016829">
    <property type="term" value="F:lyase activity"/>
    <property type="evidence" value="ECO:0007669"/>
    <property type="project" value="UniProtKB-KW"/>
</dbReference>
<sequence>MPVVCLIDYGAGNLHSAKRGLERAAPSPDWRVEVSADPETLLAADRLVLPGVGAFASCAAGLRARDGVEQAIHEAVSKQAKPFLGICVGMQLLADRGLEHQITEGLGLIAGTVRALDAKGLRVPHMGWNDVRARKEHPVLPADSDAYFVHSYVFECEDEDAVIATCDYGETFPAAVAKDTVIGAQFHPEKSGAYGLSFLKNFLEWRP</sequence>
<keyword evidence="13" id="KW-1185">Reference proteome</keyword>